<dbReference type="GO" id="GO:0005085">
    <property type="term" value="F:guanyl-nucleotide exchange factor activity"/>
    <property type="evidence" value="ECO:0007669"/>
    <property type="project" value="InterPro"/>
</dbReference>
<accession>A0AA36IWK0</accession>
<dbReference type="Gene3D" id="1.10.1000.11">
    <property type="entry name" value="Arf Nucleotide-binding Site Opener,domain 2"/>
    <property type="match status" value="1"/>
</dbReference>
<evidence type="ECO:0000259" key="1">
    <source>
        <dbReference type="PROSITE" id="PS50190"/>
    </source>
</evidence>
<dbReference type="SMART" id="SM00222">
    <property type="entry name" value="Sec7"/>
    <property type="match status" value="1"/>
</dbReference>
<evidence type="ECO:0000313" key="3">
    <source>
        <dbReference type="Proteomes" id="UP001178507"/>
    </source>
</evidence>
<name>A0AA36IWK0_9DINO</name>
<keyword evidence="3" id="KW-1185">Reference proteome</keyword>
<sequence>MGRQDVVSVLLRNGAHVHSRTTKGQLAVELCSDDVATRRLLQKEMRETIALHPTDYRLGASLEMPDDRVFGGVATSDSLESIVNGLQVEGGAMPKSCLTSPSREIRFEPFFVPRAPLIPDEDLELEMVELCAYLGCQIFEGQPGRGLAFLVVSGCVRDYPIDLVGFMRTAKLSPLQVGTFLGEDFSLSKILRMEFLNSVCLVDTGIVSALRTGLAGLKVPQDLQKLHRLLGSLSEVWWRQQLRAARLGLKRKESPKDDSDKELPDNLAAAVEVCSSEEIRGPSLRQTLLPSINSLHQLFFSTVMLHWNLHAPLPPSQKLSFEAWNALNRSGSKEDVPAWLLEPVYTAVAQAPLEELSLELDEPQHPPTSGRFASTLKVVAETQVEGWALVFGDGLPVLPGGLGKPNAANFVECMQMTGMISEATATARTARKDSPPESAVWLSMKGPFFFFAMEPEPLKPFAFLHLKSWVTELDPSRSCFSLRATNADAEAPPAKLQLIVLLPDGRFQAFHLKKLNFELSDPTLQLWTQALQALKDQQSAPCAVDVPV</sequence>
<dbReference type="Proteomes" id="UP001178507">
    <property type="component" value="Unassembled WGS sequence"/>
</dbReference>
<dbReference type="AlphaFoldDB" id="A0AA36IWK0"/>
<dbReference type="InterPro" id="IPR023394">
    <property type="entry name" value="Sec7_C_sf"/>
</dbReference>
<feature type="domain" description="SEC7" evidence="1">
    <location>
        <begin position="135"/>
        <end position="351"/>
    </location>
</feature>
<dbReference type="InterPro" id="IPR000904">
    <property type="entry name" value="Sec7_dom"/>
</dbReference>
<organism evidence="2 3">
    <name type="scientific">Effrenium voratum</name>
    <dbReference type="NCBI Taxonomy" id="2562239"/>
    <lineage>
        <taxon>Eukaryota</taxon>
        <taxon>Sar</taxon>
        <taxon>Alveolata</taxon>
        <taxon>Dinophyceae</taxon>
        <taxon>Suessiales</taxon>
        <taxon>Symbiodiniaceae</taxon>
        <taxon>Effrenium</taxon>
    </lineage>
</organism>
<gene>
    <name evidence="2" type="ORF">EVOR1521_LOCUS19416</name>
</gene>
<protein>
    <recommendedName>
        <fullName evidence="1">SEC7 domain-containing protein</fullName>
    </recommendedName>
</protein>
<dbReference type="PROSITE" id="PS50190">
    <property type="entry name" value="SEC7"/>
    <property type="match status" value="1"/>
</dbReference>
<dbReference type="GO" id="GO:0032012">
    <property type="term" value="P:regulation of ARF protein signal transduction"/>
    <property type="evidence" value="ECO:0007669"/>
    <property type="project" value="InterPro"/>
</dbReference>
<proteinExistence type="predicted"/>
<dbReference type="Pfam" id="PF01369">
    <property type="entry name" value="Sec7"/>
    <property type="match status" value="1"/>
</dbReference>
<evidence type="ECO:0000313" key="2">
    <source>
        <dbReference type="EMBL" id="CAJ1394844.1"/>
    </source>
</evidence>
<reference evidence="2" key="1">
    <citation type="submission" date="2023-08" db="EMBL/GenBank/DDBJ databases">
        <authorList>
            <person name="Chen Y."/>
            <person name="Shah S."/>
            <person name="Dougan E. K."/>
            <person name="Thang M."/>
            <person name="Chan C."/>
        </authorList>
    </citation>
    <scope>NUCLEOTIDE SEQUENCE</scope>
</reference>
<dbReference type="EMBL" id="CAUJNA010002979">
    <property type="protein sequence ID" value="CAJ1394844.1"/>
    <property type="molecule type" value="Genomic_DNA"/>
</dbReference>
<comment type="caution">
    <text evidence="2">The sequence shown here is derived from an EMBL/GenBank/DDBJ whole genome shotgun (WGS) entry which is preliminary data.</text>
</comment>
<dbReference type="SUPFAM" id="SSF48425">
    <property type="entry name" value="Sec7 domain"/>
    <property type="match status" value="1"/>
</dbReference>
<dbReference type="InterPro" id="IPR035999">
    <property type="entry name" value="Sec7_dom_sf"/>
</dbReference>